<dbReference type="InterPro" id="IPR007122">
    <property type="entry name" value="Villin/Gelsolin"/>
</dbReference>
<organism evidence="6 7">
    <name type="scientific">Blyttiomyces helicus</name>
    <dbReference type="NCBI Taxonomy" id="388810"/>
    <lineage>
        <taxon>Eukaryota</taxon>
        <taxon>Fungi</taxon>
        <taxon>Fungi incertae sedis</taxon>
        <taxon>Chytridiomycota</taxon>
        <taxon>Chytridiomycota incertae sedis</taxon>
        <taxon>Chytridiomycetes</taxon>
        <taxon>Chytridiomycetes incertae sedis</taxon>
        <taxon>Blyttiomyces</taxon>
    </lineage>
</organism>
<keyword evidence="3" id="KW-0677">Repeat</keyword>
<dbReference type="EMBL" id="KZ995808">
    <property type="protein sequence ID" value="RKO89939.1"/>
    <property type="molecule type" value="Genomic_DNA"/>
</dbReference>
<dbReference type="AlphaFoldDB" id="A0A4P9WBE5"/>
<evidence type="ECO:0000256" key="2">
    <source>
        <dbReference type="ARBA" id="ARBA00022467"/>
    </source>
</evidence>
<evidence type="ECO:0000259" key="5">
    <source>
        <dbReference type="Pfam" id="PF00626"/>
    </source>
</evidence>
<dbReference type="PANTHER" id="PTHR11977">
    <property type="entry name" value="VILLIN"/>
    <property type="match status" value="1"/>
</dbReference>
<evidence type="ECO:0000313" key="6">
    <source>
        <dbReference type="EMBL" id="RKO89939.1"/>
    </source>
</evidence>
<evidence type="ECO:0000313" key="7">
    <source>
        <dbReference type="Proteomes" id="UP000269721"/>
    </source>
</evidence>
<feature type="domain" description="Gelsolin-like" evidence="5">
    <location>
        <begin position="179"/>
        <end position="236"/>
    </location>
</feature>
<keyword evidence="2" id="KW-0117">Actin capping</keyword>
<feature type="domain" description="Gelsolin-like" evidence="5">
    <location>
        <begin position="59"/>
        <end position="136"/>
    </location>
</feature>
<dbReference type="GO" id="GO:0005737">
    <property type="term" value="C:cytoplasm"/>
    <property type="evidence" value="ECO:0007669"/>
    <property type="project" value="TreeGrafter"/>
</dbReference>
<dbReference type="PANTHER" id="PTHR11977:SF130">
    <property type="entry name" value="SEVERIN"/>
    <property type="match status" value="1"/>
</dbReference>
<comment type="similarity">
    <text evidence="1">Belongs to the villin/gelsolin family.</text>
</comment>
<dbReference type="GO" id="GO:0051693">
    <property type="term" value="P:actin filament capping"/>
    <property type="evidence" value="ECO:0007669"/>
    <property type="project" value="UniProtKB-KW"/>
</dbReference>
<dbReference type="Pfam" id="PF00626">
    <property type="entry name" value="Gelsolin"/>
    <property type="match status" value="3"/>
</dbReference>
<dbReference type="OrthoDB" id="6375767at2759"/>
<dbReference type="CDD" id="cd11290">
    <property type="entry name" value="gelsolin_S1_like"/>
    <property type="match status" value="1"/>
</dbReference>
<dbReference type="SUPFAM" id="SSF55753">
    <property type="entry name" value="Actin depolymerizing proteins"/>
    <property type="match status" value="3"/>
</dbReference>
<dbReference type="Proteomes" id="UP000269721">
    <property type="component" value="Unassembled WGS sequence"/>
</dbReference>
<name>A0A4P9WBE5_9FUNG</name>
<dbReference type="GO" id="GO:0015629">
    <property type="term" value="C:actin cytoskeleton"/>
    <property type="evidence" value="ECO:0007669"/>
    <property type="project" value="TreeGrafter"/>
</dbReference>
<evidence type="ECO:0000256" key="1">
    <source>
        <dbReference type="ARBA" id="ARBA00008418"/>
    </source>
</evidence>
<dbReference type="InterPro" id="IPR007123">
    <property type="entry name" value="Gelsolin-like_dom"/>
</dbReference>
<dbReference type="InterPro" id="IPR029006">
    <property type="entry name" value="ADF-H/Gelsolin-like_dom_sf"/>
</dbReference>
<gene>
    <name evidence="6" type="ORF">BDK51DRAFT_36402</name>
</gene>
<dbReference type="PRINTS" id="PR00597">
    <property type="entry name" value="GELSOLIN"/>
</dbReference>
<dbReference type="Gene3D" id="3.40.20.10">
    <property type="entry name" value="Severin"/>
    <property type="match status" value="3"/>
</dbReference>
<dbReference type="GO" id="GO:0051015">
    <property type="term" value="F:actin filament binding"/>
    <property type="evidence" value="ECO:0007669"/>
    <property type="project" value="InterPro"/>
</dbReference>
<dbReference type="SMART" id="SM00262">
    <property type="entry name" value="GEL"/>
    <property type="match status" value="3"/>
</dbReference>
<reference evidence="7" key="1">
    <citation type="journal article" date="2018" name="Nat. Microbiol.">
        <title>Leveraging single-cell genomics to expand the fungal tree of life.</title>
        <authorList>
            <person name="Ahrendt S.R."/>
            <person name="Quandt C.A."/>
            <person name="Ciobanu D."/>
            <person name="Clum A."/>
            <person name="Salamov A."/>
            <person name="Andreopoulos B."/>
            <person name="Cheng J.F."/>
            <person name="Woyke T."/>
            <person name="Pelin A."/>
            <person name="Henrissat B."/>
            <person name="Reynolds N.K."/>
            <person name="Benny G.L."/>
            <person name="Smith M.E."/>
            <person name="James T.Y."/>
            <person name="Grigoriev I.V."/>
        </authorList>
    </citation>
    <scope>NUCLEOTIDE SEQUENCE [LARGE SCALE GENOMIC DNA]</scope>
</reference>
<evidence type="ECO:0000256" key="4">
    <source>
        <dbReference type="ARBA" id="ARBA00023203"/>
    </source>
</evidence>
<accession>A0A4P9WBE5</accession>
<dbReference type="FunFam" id="3.40.20.10:FF:000043">
    <property type="entry name" value="macrophage-capping protein-like isoform X2"/>
    <property type="match status" value="1"/>
</dbReference>
<evidence type="ECO:0000256" key="3">
    <source>
        <dbReference type="ARBA" id="ARBA00022737"/>
    </source>
</evidence>
<dbReference type="GO" id="GO:0008154">
    <property type="term" value="P:actin polymerization or depolymerization"/>
    <property type="evidence" value="ECO:0007669"/>
    <property type="project" value="TreeGrafter"/>
</dbReference>
<feature type="domain" description="Gelsolin-like" evidence="5">
    <location>
        <begin position="296"/>
        <end position="369"/>
    </location>
</feature>
<proteinExistence type="inferred from homology"/>
<keyword evidence="7" id="KW-1185">Reference proteome</keyword>
<sequence length="375" mass="41744">MNKPKPVDFSDSNIAGLGTDLEKKLRLSTAETEKAWDGVGKKVELRVWRIENFAVKAWPKASYGTFFSGDSYIVLNTWQKPGNPKLFHDIHFWLGKDTSQDEAGTAAYKTVELDDYLGTFPVQHREIQGAESSLFLSYFTHFHTQDGGVESGFNHVHPETYTPRLFRVRVTGHSLVITQVAISSQSINSGDVFILDTGRSILQLNGKTSTGMERARAAEFSRKLSDDREGQAQVSVFAEDDADAEPFWTGIGGKNGPIMSGEEAKRLRTPPKFDKTLLRLSDRTGKLLFKQEAKGKILHSQLDSSDVFVVDSGDHGKDSAQLFVWIGKAADAQERRQAMRYALEYIKHNGRPATVPITSVPEGGESELFTQVLDR</sequence>
<keyword evidence="4" id="KW-0009">Actin-binding</keyword>
<protein>
    <recommendedName>
        <fullName evidence="5">Gelsolin-like domain-containing protein</fullName>
    </recommendedName>
</protein>